<name>A0A9P8N7G8_9HYPO</name>
<dbReference type="OrthoDB" id="3542212at2759"/>
<dbReference type="PANTHER" id="PTHR42052:SF1">
    <property type="entry name" value="ABM DOMAIN-CONTAINING PROTEIN"/>
    <property type="match status" value="1"/>
</dbReference>
<dbReference type="EMBL" id="JAIZPD010000001">
    <property type="protein sequence ID" value="KAH0967957.1"/>
    <property type="molecule type" value="Genomic_DNA"/>
</dbReference>
<gene>
    <name evidence="1" type="ORF">HRG_00599</name>
</gene>
<evidence type="ECO:0000313" key="2">
    <source>
        <dbReference type="Proteomes" id="UP000824596"/>
    </source>
</evidence>
<comment type="caution">
    <text evidence="1">The sequence shown here is derived from an EMBL/GenBank/DDBJ whole genome shotgun (WGS) entry which is preliminary data.</text>
</comment>
<organism evidence="1 2">
    <name type="scientific">Hirsutella rhossiliensis</name>
    <dbReference type="NCBI Taxonomy" id="111463"/>
    <lineage>
        <taxon>Eukaryota</taxon>
        <taxon>Fungi</taxon>
        <taxon>Dikarya</taxon>
        <taxon>Ascomycota</taxon>
        <taxon>Pezizomycotina</taxon>
        <taxon>Sordariomycetes</taxon>
        <taxon>Hypocreomycetidae</taxon>
        <taxon>Hypocreales</taxon>
        <taxon>Ophiocordycipitaceae</taxon>
        <taxon>Hirsutella</taxon>
    </lineage>
</organism>
<dbReference type="PANTHER" id="PTHR42052">
    <property type="entry name" value="ABM DOMAIN-CONTAINING PROTEIN"/>
    <property type="match status" value="1"/>
</dbReference>
<sequence>MPVTEFAILSLRRGHDQLELLETLMQCQELQDEWMHRNQPCSVEPNVNFSSMYFERPDPDHAPAPSLLITAPWESAEAHGEWIQCRENQACNGKLSEYLVPGCDSVLLFHMEPAGTQTQIRRAFFSQGTFNVCRISIDSSQRDPLQQAYRSLEDDLVGRGVYDEVWAGWKLETSGDAHDFVVFWSDNVPSERLRHLMSFSDNKVHHRFRHVV</sequence>
<evidence type="ECO:0000313" key="1">
    <source>
        <dbReference type="EMBL" id="KAH0967957.1"/>
    </source>
</evidence>
<dbReference type="RefSeq" id="XP_044725470.1">
    <property type="nucleotide sequence ID" value="XM_044859070.1"/>
</dbReference>
<proteinExistence type="predicted"/>
<dbReference type="AlphaFoldDB" id="A0A9P8N7G8"/>
<dbReference type="Proteomes" id="UP000824596">
    <property type="component" value="Unassembled WGS sequence"/>
</dbReference>
<accession>A0A9P8N7G8</accession>
<keyword evidence="2" id="KW-1185">Reference proteome</keyword>
<protein>
    <submittedName>
        <fullName evidence="1">Uncharacterized protein</fullName>
    </submittedName>
</protein>
<reference evidence="1" key="1">
    <citation type="submission" date="2021-09" db="EMBL/GenBank/DDBJ databases">
        <title>A high-quality genome of the endoparasitic fungus Hirsutella rhossiliensis with a comparison of Hirsutella genomes reveals transposable elements contributing to genome size variation.</title>
        <authorList>
            <person name="Lin R."/>
            <person name="Jiao Y."/>
            <person name="Sun X."/>
            <person name="Ling J."/>
            <person name="Xie B."/>
            <person name="Cheng X."/>
        </authorList>
    </citation>
    <scope>NUCLEOTIDE SEQUENCE</scope>
    <source>
        <strain evidence="1">HR02</strain>
    </source>
</reference>
<dbReference type="GeneID" id="68349728"/>